<accession>A0A5B0KMY6</accession>
<dbReference type="AlphaFoldDB" id="A0A5B0KMY6"/>
<organism evidence="1 2">
    <name type="scientific">Azospirillum argentinense</name>
    <dbReference type="NCBI Taxonomy" id="2970906"/>
    <lineage>
        <taxon>Bacteria</taxon>
        <taxon>Pseudomonadati</taxon>
        <taxon>Pseudomonadota</taxon>
        <taxon>Alphaproteobacteria</taxon>
        <taxon>Rhodospirillales</taxon>
        <taxon>Azospirillaceae</taxon>
        <taxon>Azospirillum</taxon>
    </lineage>
</organism>
<dbReference type="InterPro" id="IPR029063">
    <property type="entry name" value="SAM-dependent_MTases_sf"/>
</dbReference>
<evidence type="ECO:0000313" key="2">
    <source>
        <dbReference type="Proteomes" id="UP000325333"/>
    </source>
</evidence>
<dbReference type="Gene3D" id="3.40.50.150">
    <property type="entry name" value="Vaccinia Virus protein VP39"/>
    <property type="match status" value="1"/>
</dbReference>
<comment type="caution">
    <text evidence="1">The sequence shown here is derived from an EMBL/GenBank/DDBJ whole genome shotgun (WGS) entry which is preliminary data.</text>
</comment>
<name>A0A5B0KMY6_9PROT</name>
<evidence type="ECO:0000313" key="1">
    <source>
        <dbReference type="EMBL" id="KAA1053962.1"/>
    </source>
</evidence>
<dbReference type="EMBL" id="VEWN01000012">
    <property type="protein sequence ID" value="KAA1053962.1"/>
    <property type="molecule type" value="Genomic_DNA"/>
</dbReference>
<dbReference type="Proteomes" id="UP000325333">
    <property type="component" value="Unassembled WGS sequence"/>
</dbReference>
<gene>
    <name evidence="1" type="ORF">FH063_002197</name>
</gene>
<proteinExistence type="predicted"/>
<evidence type="ECO:0008006" key="3">
    <source>
        <dbReference type="Google" id="ProtNLM"/>
    </source>
</evidence>
<dbReference type="Pfam" id="PF13578">
    <property type="entry name" value="Methyltransf_24"/>
    <property type="match status" value="1"/>
</dbReference>
<dbReference type="RefSeq" id="WP_211103711.1">
    <property type="nucleotide sequence ID" value="NZ_VEWN01000012.1"/>
</dbReference>
<protein>
    <recommendedName>
        <fullName evidence="3">Class I SAM-dependent methyltransferase</fullName>
    </recommendedName>
</protein>
<reference evidence="1 2" key="1">
    <citation type="submission" date="2019-07" db="EMBL/GenBank/DDBJ databases">
        <title>Genome sequencing of the stress-tolerant strain Azospirillum brasilense Az19.</title>
        <authorList>
            <person name="Maroniche G.A."/>
            <person name="Garcia J.E."/>
            <person name="Pagnussat L."/>
            <person name="Amenta M."/>
            <person name="Creus C.M."/>
        </authorList>
    </citation>
    <scope>NUCLEOTIDE SEQUENCE [LARGE SCALE GENOMIC DNA]</scope>
    <source>
        <strain evidence="1 2">Az19</strain>
    </source>
</reference>
<dbReference type="SUPFAM" id="SSF53335">
    <property type="entry name" value="S-adenosyl-L-methionine-dependent methyltransferases"/>
    <property type="match status" value="1"/>
</dbReference>
<sequence>MPNGRNRNSTFDAGDMADWYPPLMIGAEELGTRILQPTLRAEALALLERLTPDAYTTYIAAFLREGERRYGANWRYADIVTVLLELARTLQPAAYLEIGVRRGRSAAAVAKQAPACAIIGFDLWQAGYAGIENPGPDFVRDELRRLGHQGTLELVSGNSHRTVPEYLVSHPNARFDLIVVDGDHSAEGARQDLLDVLPRLNVGGAIVFDDVDHPAHPELRAVWRDVVADRPDMSAWQFDGVGYGVAFALRRHG</sequence>